<dbReference type="Proteomes" id="UP000035682">
    <property type="component" value="Unplaced"/>
</dbReference>
<reference evidence="3" key="2">
    <citation type="submission" date="2020-12" db="UniProtKB">
        <authorList>
            <consortium name="WormBaseParasite"/>
        </authorList>
    </citation>
    <scope>IDENTIFICATION</scope>
</reference>
<evidence type="ECO:0000313" key="2">
    <source>
        <dbReference type="Proteomes" id="UP000035682"/>
    </source>
</evidence>
<sequence>MNNSTNINKLEYCEKNGIVCSTVDNSNVHENGGNRSCSEINNASMVNSNHVNRIKKESTASNNRVKKENLKTVPIIDFDSLHSNDDISSLKSHQSLLRKVIEMDFGDEHDSGTFVLSKKTLKTVISKLENKKNEKRIEEVEIILYKSISYALRKNEEEFDRLEFMEKIEKYLIKLLKLPINFSLRKTLFSFIFLITSHPNVRDSFVIRNQKLVEMIGYNTYMEHFVPILMVAIREKIPDDESSEFRIMVKLLYKRLCSNFNYNILPLDNSIFSVENAVEHLFNVVKEEGVERAMNNTINYDIVKDLTSKLGTVFDDNNEQLSTISFSWSTKRTLFSIGLVINQIGFYVLRHGTYTPMFVHEIKIWKKIIDYLVISENPKRNEPYYSRLTTIFGTLEDYRKKYKSILDLFLIALANKSNK</sequence>
<evidence type="ECO:0000313" key="4">
    <source>
        <dbReference type="WormBase" id="SRAE_X000011600"/>
    </source>
</evidence>
<dbReference type="AlphaFoldDB" id="A0A090LLU4"/>
<dbReference type="CTD" id="36383164"/>
<evidence type="ECO:0000313" key="1">
    <source>
        <dbReference type="EMBL" id="CEF70785.1"/>
    </source>
</evidence>
<keyword evidence="2" id="KW-1185">Reference proteome</keyword>
<name>A0A090LLU4_STRRB</name>
<protein>
    <submittedName>
        <fullName evidence="1 3">Armadillo-type fold domain-containing protein</fullName>
    </submittedName>
</protein>
<proteinExistence type="predicted"/>
<dbReference type="GeneID" id="36383164"/>
<dbReference type="SUPFAM" id="SSF48371">
    <property type="entry name" value="ARM repeat"/>
    <property type="match status" value="1"/>
</dbReference>
<accession>A0A090LLU4</accession>
<dbReference type="WormBase" id="SRAE_X000011600">
    <property type="protein sequence ID" value="SRP00705"/>
    <property type="gene ID" value="WBGene00265671"/>
</dbReference>
<reference evidence="1 2" key="1">
    <citation type="submission" date="2014-09" db="EMBL/GenBank/DDBJ databases">
        <authorList>
            <person name="Martin A.A."/>
        </authorList>
    </citation>
    <scope>NUCLEOTIDE SEQUENCE</scope>
    <source>
        <strain evidence="2">ED321</strain>
        <strain evidence="1">ED321 Heterogonic</strain>
    </source>
</reference>
<dbReference type="EMBL" id="LN609530">
    <property type="protein sequence ID" value="CEF70785.1"/>
    <property type="molecule type" value="Genomic_DNA"/>
</dbReference>
<evidence type="ECO:0000313" key="3">
    <source>
        <dbReference type="WBParaSite" id="SRAE_X000011600.1"/>
    </source>
</evidence>
<dbReference type="InterPro" id="IPR016024">
    <property type="entry name" value="ARM-type_fold"/>
</dbReference>
<dbReference type="RefSeq" id="XP_024509981.1">
    <property type="nucleotide sequence ID" value="XM_024644421.1"/>
</dbReference>
<gene>
    <name evidence="1 3 4" type="ORF">SRAE_X000011600</name>
</gene>
<dbReference type="WBParaSite" id="SRAE_X000011600.1">
    <property type="protein sequence ID" value="SRAE_X000011600.1"/>
    <property type="gene ID" value="WBGene00265671"/>
</dbReference>
<organism evidence="1">
    <name type="scientific">Strongyloides ratti</name>
    <name type="common">Parasitic roundworm</name>
    <dbReference type="NCBI Taxonomy" id="34506"/>
    <lineage>
        <taxon>Eukaryota</taxon>
        <taxon>Metazoa</taxon>
        <taxon>Ecdysozoa</taxon>
        <taxon>Nematoda</taxon>
        <taxon>Chromadorea</taxon>
        <taxon>Rhabditida</taxon>
        <taxon>Tylenchina</taxon>
        <taxon>Panagrolaimomorpha</taxon>
        <taxon>Strongyloidoidea</taxon>
        <taxon>Strongyloididae</taxon>
        <taxon>Strongyloides</taxon>
    </lineage>
</organism>